<dbReference type="Proteomes" id="UP000223571">
    <property type="component" value="Segment"/>
</dbReference>
<reference evidence="9 10" key="1">
    <citation type="journal article" date="2016" name="Environ. Microbiol.">
        <title>Genomic diversification of marine cyanophages into stable ecotypes.</title>
        <authorList>
            <person name="Marston M.F."/>
            <person name="Martiny J.B."/>
        </authorList>
    </citation>
    <scope>NUCLEOTIDE SEQUENCE [LARGE SCALE GENOMIC DNA]</scope>
    <source>
        <strain evidence="2">ES_42_0910</strain>
        <strain evidence="3">Np_05_0604</strain>
        <strain evidence="4">Np_20_0711</strain>
        <strain evidence="5">Np_42_0711</strain>
        <strain evidence="6">Sn_08_0709</strain>
        <strain evidence="7">Sn_13_0910</strain>
        <strain evidence="8">W2_10_0709</strain>
    </source>
</reference>
<dbReference type="Proteomes" id="UP000225178">
    <property type="component" value="Segment"/>
</dbReference>
<dbReference type="EMBL" id="KX349293">
    <property type="protein sequence ID" value="AOO12065.1"/>
    <property type="molecule type" value="Genomic_DNA"/>
</dbReference>
<evidence type="ECO:0000313" key="5">
    <source>
        <dbReference type="EMBL" id="AOO12301.1"/>
    </source>
</evidence>
<evidence type="ECO:0000313" key="7">
    <source>
        <dbReference type="EMBL" id="AOO12766.1"/>
    </source>
</evidence>
<dbReference type="EMBL" id="KX349294">
    <property type="protein sequence ID" value="AOO12301.1"/>
    <property type="molecule type" value="Genomic_DNA"/>
</dbReference>
<dbReference type="EMBL" id="KX349297">
    <property type="protein sequence ID" value="AOO12995.1"/>
    <property type="molecule type" value="Genomic_DNA"/>
</dbReference>
<keyword evidence="9" id="KW-1185">Reference proteome</keyword>
<dbReference type="Proteomes" id="UP000225478">
    <property type="component" value="Segment"/>
</dbReference>
<evidence type="ECO:0000313" key="2">
    <source>
        <dbReference type="EMBL" id="AOO11600.1"/>
    </source>
</evidence>
<evidence type="ECO:0000313" key="10">
    <source>
        <dbReference type="Proteomes" id="UP000222561"/>
    </source>
</evidence>
<dbReference type="EMBL" id="KX349295">
    <property type="protein sequence ID" value="AOO12529.1"/>
    <property type="molecule type" value="Genomic_DNA"/>
</dbReference>
<gene>
    <name evidence="2" type="ORF">ES420910_119</name>
    <name evidence="3" type="ORF">Np050604_112</name>
    <name evidence="4" type="ORF">Np200711_119</name>
    <name evidence="5" type="ORF">Np420711_119</name>
    <name evidence="6" type="ORF">Sn080709_112</name>
    <name evidence="7" type="ORF">Sn130910_119</name>
    <name evidence="8" type="ORF">W2100709_113</name>
    <name evidence="1" type="ORF">W270710_112</name>
</gene>
<dbReference type="EMBL" id="KX349292">
    <property type="protein sequence ID" value="AOO11828.1"/>
    <property type="molecule type" value="Genomic_DNA"/>
</dbReference>
<evidence type="ECO:0000313" key="9">
    <source>
        <dbReference type="Proteomes" id="UP000221709"/>
    </source>
</evidence>
<accession>A0A127KN81</accession>
<protein>
    <submittedName>
        <fullName evidence="1">Uncharacterized protein</fullName>
    </submittedName>
</protein>
<evidence type="ECO:0000313" key="11">
    <source>
        <dbReference type="Proteomes" id="UP000225786"/>
    </source>
</evidence>
<name>A0A127KN81_9CAUD</name>
<evidence type="ECO:0000313" key="1">
    <source>
        <dbReference type="EMBL" id="AMO43356.1"/>
    </source>
</evidence>
<evidence type="ECO:0000313" key="3">
    <source>
        <dbReference type="EMBL" id="AOO11828.1"/>
    </source>
</evidence>
<evidence type="ECO:0000313" key="4">
    <source>
        <dbReference type="EMBL" id="AOO12065.1"/>
    </source>
</evidence>
<organism evidence="1 11">
    <name type="scientific">Cyanophage S-RIM44</name>
    <dbReference type="NCBI Taxonomy" id="1278485"/>
    <lineage>
        <taxon>Viruses</taxon>
        <taxon>Duplodnaviria</taxon>
        <taxon>Heunggongvirae</taxon>
        <taxon>Uroviricota</taxon>
        <taxon>Caudoviricetes</taxon>
        <taxon>Pantevenvirales</taxon>
        <taxon>Kyanoviridae</taxon>
        <taxon>Vellamovirus</taxon>
        <taxon>Vellamovirus rhodeisland44</taxon>
    </lineage>
</organism>
<dbReference type="EMBL" id="KU594607">
    <property type="protein sequence ID" value="AMO43356.1"/>
    <property type="molecule type" value="Genomic_DNA"/>
</dbReference>
<dbReference type="Proteomes" id="UP000226130">
    <property type="component" value="Segment"/>
</dbReference>
<dbReference type="Proteomes" id="UP000225402">
    <property type="component" value="Segment"/>
</dbReference>
<evidence type="ECO:0000313" key="8">
    <source>
        <dbReference type="EMBL" id="AOO12995.1"/>
    </source>
</evidence>
<dbReference type="Proteomes" id="UP000225786">
    <property type="component" value="Segment"/>
</dbReference>
<dbReference type="EMBL" id="KX349291">
    <property type="protein sequence ID" value="AOO11600.1"/>
    <property type="molecule type" value="Genomic_DNA"/>
</dbReference>
<sequence>MTEKKPIKKDYDGPLYAPWSKVVAGKKAFQDKYKKRS</sequence>
<proteinExistence type="predicted"/>
<dbReference type="Proteomes" id="UP000222561">
    <property type="component" value="Segment"/>
</dbReference>
<reference evidence="1 11" key="2">
    <citation type="submission" date="2016-01" db="EMBL/GenBank/DDBJ databases">
        <title>The genomic content and context of auxiliary metabolic genes in marine cyanophages.</title>
        <authorList>
            <person name="Marston M.F."/>
            <person name="Martiny J.B.H."/>
            <person name="Crummett L.T."/>
        </authorList>
    </citation>
    <scope>NUCLEOTIDE SEQUENCE [LARGE SCALE GENOMIC DNA]</scope>
    <source>
        <strain evidence="1">W2_07_0710</strain>
    </source>
</reference>
<dbReference type="Proteomes" id="UP000221709">
    <property type="component" value="Segment"/>
</dbReference>
<dbReference type="EMBL" id="KX349296">
    <property type="protein sequence ID" value="AOO12766.1"/>
    <property type="molecule type" value="Genomic_DNA"/>
</dbReference>
<evidence type="ECO:0000313" key="6">
    <source>
        <dbReference type="EMBL" id="AOO12529.1"/>
    </source>
</evidence>